<evidence type="ECO:0000313" key="4">
    <source>
        <dbReference type="EMBL" id="TQL49741.1"/>
    </source>
</evidence>
<dbReference type="InterPro" id="IPR016181">
    <property type="entry name" value="Acyl_CoA_acyltransferase"/>
</dbReference>
<keyword evidence="2" id="KW-0012">Acyltransferase</keyword>
<proteinExistence type="predicted"/>
<evidence type="ECO:0000313" key="5">
    <source>
        <dbReference type="Proteomes" id="UP000319516"/>
    </source>
</evidence>
<gene>
    <name evidence="4" type="ORF">FB467_0832</name>
</gene>
<dbReference type="Proteomes" id="UP000319516">
    <property type="component" value="Unassembled WGS sequence"/>
</dbReference>
<comment type="caution">
    <text evidence="4">The sequence shown here is derived from an EMBL/GenBank/DDBJ whole genome shotgun (WGS) entry which is preliminary data.</text>
</comment>
<dbReference type="AlphaFoldDB" id="A0A542YNV3"/>
<evidence type="ECO:0000256" key="2">
    <source>
        <dbReference type="ARBA" id="ARBA00023315"/>
    </source>
</evidence>
<keyword evidence="5" id="KW-1185">Reference proteome</keyword>
<name>A0A542YNV3_9MICO</name>
<dbReference type="SUPFAM" id="SSF55729">
    <property type="entry name" value="Acyl-CoA N-acyltransferases (Nat)"/>
    <property type="match status" value="1"/>
</dbReference>
<protein>
    <submittedName>
        <fullName evidence="4">Acetyltransferase (GNAT) family protein</fullName>
    </submittedName>
</protein>
<reference evidence="4 5" key="1">
    <citation type="submission" date="2019-06" db="EMBL/GenBank/DDBJ databases">
        <title>Sequencing the genomes of 1000 actinobacteria strains.</title>
        <authorList>
            <person name="Klenk H.-P."/>
        </authorList>
    </citation>
    <scope>NUCLEOTIDE SEQUENCE [LARGE SCALE GENOMIC DNA]</scope>
    <source>
        <strain evidence="4 5">DSM 12335</strain>
    </source>
</reference>
<dbReference type="RefSeq" id="WP_141783962.1">
    <property type="nucleotide sequence ID" value="NZ_BAAAIK010000003.1"/>
</dbReference>
<keyword evidence="1 4" id="KW-0808">Transferase</keyword>
<dbReference type="PROSITE" id="PS51186">
    <property type="entry name" value="GNAT"/>
    <property type="match status" value="2"/>
</dbReference>
<feature type="domain" description="N-acetyltransferase" evidence="3">
    <location>
        <begin position="164"/>
        <end position="312"/>
    </location>
</feature>
<accession>A0A542YNV3</accession>
<dbReference type="GO" id="GO:0016747">
    <property type="term" value="F:acyltransferase activity, transferring groups other than amino-acyl groups"/>
    <property type="evidence" value="ECO:0007669"/>
    <property type="project" value="InterPro"/>
</dbReference>
<dbReference type="EMBL" id="VFOP01000001">
    <property type="protein sequence ID" value="TQL49741.1"/>
    <property type="molecule type" value="Genomic_DNA"/>
</dbReference>
<dbReference type="Pfam" id="PF00583">
    <property type="entry name" value="Acetyltransf_1"/>
    <property type="match status" value="1"/>
</dbReference>
<sequence length="312" mass="33780">MPTTWRPMTADDAPALAALFNTVAEADGTGDTATEQVVAEIFAMPRFEAADDSFSVWDGADLVGAGFVTVRDVAVDGRAMVVPEGAIHPDRRGAGLGAELLARLERRGIELAHTRLPGLPVRLRTSGGLQGSSAQRLLEQAGYAPGNYFLTMEVDLATWRDPGAETVSVQPGPELSEAVREAHNDAFRDHRNFSPIPQDSWEHWGRSSAYRPRLSRVVVEDGRVLAYATASEYEPGTVHIDLVGTRREARGRGLAKDVLTSGLRAARAAGMSTSELEVDSTSPTGADRLYTSVGYHEVRVVSRYQRDVPDPR</sequence>
<dbReference type="Gene3D" id="3.40.630.30">
    <property type="match status" value="1"/>
</dbReference>
<organism evidence="4 5">
    <name type="scientific">Ornithinicoccus hortensis</name>
    <dbReference type="NCBI Taxonomy" id="82346"/>
    <lineage>
        <taxon>Bacteria</taxon>
        <taxon>Bacillati</taxon>
        <taxon>Actinomycetota</taxon>
        <taxon>Actinomycetes</taxon>
        <taxon>Micrococcales</taxon>
        <taxon>Intrasporangiaceae</taxon>
        <taxon>Ornithinicoccus</taxon>
    </lineage>
</organism>
<evidence type="ECO:0000256" key="1">
    <source>
        <dbReference type="ARBA" id="ARBA00022679"/>
    </source>
</evidence>
<dbReference type="CDD" id="cd04301">
    <property type="entry name" value="NAT_SF"/>
    <property type="match status" value="2"/>
</dbReference>
<feature type="domain" description="N-acetyltransferase" evidence="3">
    <location>
        <begin position="3"/>
        <end position="165"/>
    </location>
</feature>
<evidence type="ECO:0000259" key="3">
    <source>
        <dbReference type="PROSITE" id="PS51186"/>
    </source>
</evidence>
<dbReference type="InterPro" id="IPR000182">
    <property type="entry name" value="GNAT_dom"/>
</dbReference>
<dbReference type="InterPro" id="IPR050832">
    <property type="entry name" value="Bact_Acetyltransf"/>
</dbReference>
<dbReference type="PANTHER" id="PTHR43877">
    <property type="entry name" value="AMINOALKYLPHOSPHONATE N-ACETYLTRANSFERASE-RELATED-RELATED"/>
    <property type="match status" value="1"/>
</dbReference>
<dbReference type="OrthoDB" id="9799092at2"/>